<dbReference type="RefSeq" id="XP_002673416.1">
    <property type="nucleotide sequence ID" value="XM_002673370.1"/>
</dbReference>
<evidence type="ECO:0000256" key="1">
    <source>
        <dbReference type="SAM" id="Phobius"/>
    </source>
</evidence>
<feature type="transmembrane region" description="Helical" evidence="1">
    <location>
        <begin position="117"/>
        <end position="137"/>
    </location>
</feature>
<feature type="transmembrane region" description="Helical" evidence="1">
    <location>
        <begin position="85"/>
        <end position="105"/>
    </location>
</feature>
<keyword evidence="1" id="KW-0812">Transmembrane</keyword>
<evidence type="ECO:0000313" key="3">
    <source>
        <dbReference type="Proteomes" id="UP000006671"/>
    </source>
</evidence>
<dbReference type="InParanoid" id="D2VRH0"/>
<organism evidence="3">
    <name type="scientific">Naegleria gruberi</name>
    <name type="common">Amoeba</name>
    <dbReference type="NCBI Taxonomy" id="5762"/>
    <lineage>
        <taxon>Eukaryota</taxon>
        <taxon>Discoba</taxon>
        <taxon>Heterolobosea</taxon>
        <taxon>Tetramitia</taxon>
        <taxon>Eutetramitia</taxon>
        <taxon>Vahlkampfiidae</taxon>
        <taxon>Naegleria</taxon>
    </lineage>
</organism>
<feature type="transmembrane region" description="Helical" evidence="1">
    <location>
        <begin position="7"/>
        <end position="30"/>
    </location>
</feature>
<reference evidence="2 3" key="1">
    <citation type="journal article" date="2010" name="Cell">
        <title>The genome of Naegleria gruberi illuminates early eukaryotic versatility.</title>
        <authorList>
            <person name="Fritz-Laylin L.K."/>
            <person name="Prochnik S.E."/>
            <person name="Ginger M.L."/>
            <person name="Dacks J.B."/>
            <person name="Carpenter M.L."/>
            <person name="Field M.C."/>
            <person name="Kuo A."/>
            <person name="Paredez A."/>
            <person name="Chapman J."/>
            <person name="Pham J."/>
            <person name="Shu S."/>
            <person name="Neupane R."/>
            <person name="Cipriano M."/>
            <person name="Mancuso J."/>
            <person name="Tu H."/>
            <person name="Salamov A."/>
            <person name="Lindquist E."/>
            <person name="Shapiro H."/>
            <person name="Lucas S."/>
            <person name="Grigoriev I.V."/>
            <person name="Cande W.Z."/>
            <person name="Fulton C."/>
            <person name="Rokhsar D.S."/>
            <person name="Dawson S.C."/>
        </authorList>
    </citation>
    <scope>NUCLEOTIDE SEQUENCE [LARGE SCALE GENOMIC DNA]</scope>
    <source>
        <strain evidence="2 3">NEG-M</strain>
    </source>
</reference>
<keyword evidence="3" id="KW-1185">Reference proteome</keyword>
<sequence length="139" mass="15125">MFPSLLALNWIAILVATLCASFLGGLWFTALFGRVYAEALGRRYQPENKLAPIFIIGPLICTVVTTITSSMMVEAFNINSIADGFLFGALVGFGFLAMTTVNTAINPNMPRPLFYGLISGCYFFLAGIIINVVLVAFRQ</sequence>
<dbReference type="GeneID" id="8854651"/>
<name>D2VRH0_NAEGR</name>
<protein>
    <submittedName>
        <fullName evidence="2">Predicted protein</fullName>
    </submittedName>
</protein>
<dbReference type="InterPro" id="IPR013879">
    <property type="entry name" value="DUF1761"/>
</dbReference>
<dbReference type="Proteomes" id="UP000006671">
    <property type="component" value="Unassembled WGS sequence"/>
</dbReference>
<keyword evidence="1" id="KW-1133">Transmembrane helix</keyword>
<evidence type="ECO:0000313" key="2">
    <source>
        <dbReference type="EMBL" id="EFC40672.1"/>
    </source>
</evidence>
<accession>D2VRH0</accession>
<keyword evidence="1" id="KW-0472">Membrane</keyword>
<dbReference type="VEuPathDB" id="AmoebaDB:NAEGRDRAFT_71583"/>
<dbReference type="EMBL" id="GG738891">
    <property type="protein sequence ID" value="EFC40672.1"/>
    <property type="molecule type" value="Genomic_DNA"/>
</dbReference>
<proteinExistence type="predicted"/>
<dbReference type="AlphaFoldDB" id="D2VRH0"/>
<gene>
    <name evidence="2" type="ORF">NAEGRDRAFT_71583</name>
</gene>
<dbReference type="Pfam" id="PF08570">
    <property type="entry name" value="DUF1761"/>
    <property type="match status" value="1"/>
</dbReference>
<feature type="transmembrane region" description="Helical" evidence="1">
    <location>
        <begin position="50"/>
        <end position="73"/>
    </location>
</feature>
<dbReference type="KEGG" id="ngr:NAEGRDRAFT_71583"/>